<evidence type="ECO:0000256" key="1">
    <source>
        <dbReference type="SAM" id="MobiDB-lite"/>
    </source>
</evidence>
<feature type="compositionally biased region" description="Low complexity" evidence="1">
    <location>
        <begin position="252"/>
        <end position="264"/>
    </location>
</feature>
<proteinExistence type="predicted"/>
<evidence type="ECO:0000313" key="3">
    <source>
        <dbReference type="Proteomes" id="UP001365128"/>
    </source>
</evidence>
<evidence type="ECO:0000313" key="2">
    <source>
        <dbReference type="EMBL" id="KAK7546235.1"/>
    </source>
</evidence>
<keyword evidence="3" id="KW-1185">Reference proteome</keyword>
<comment type="caution">
    <text evidence="2">The sequence shown here is derived from an EMBL/GenBank/DDBJ whole genome shotgun (WGS) entry which is preliminary data.</text>
</comment>
<accession>A0ABR1MGR9</accession>
<organism evidence="2 3">
    <name type="scientific">Phyllosticta citricarpa</name>
    <dbReference type="NCBI Taxonomy" id="55181"/>
    <lineage>
        <taxon>Eukaryota</taxon>
        <taxon>Fungi</taxon>
        <taxon>Dikarya</taxon>
        <taxon>Ascomycota</taxon>
        <taxon>Pezizomycotina</taxon>
        <taxon>Dothideomycetes</taxon>
        <taxon>Dothideomycetes incertae sedis</taxon>
        <taxon>Botryosphaeriales</taxon>
        <taxon>Phyllostictaceae</taxon>
        <taxon>Phyllosticta</taxon>
    </lineage>
</organism>
<evidence type="ECO:0008006" key="4">
    <source>
        <dbReference type="Google" id="ProtNLM"/>
    </source>
</evidence>
<feature type="region of interest" description="Disordered" evidence="1">
    <location>
        <begin position="245"/>
        <end position="283"/>
    </location>
</feature>
<dbReference type="Proteomes" id="UP001365128">
    <property type="component" value="Unassembled WGS sequence"/>
</dbReference>
<feature type="compositionally biased region" description="Polar residues" evidence="1">
    <location>
        <begin position="265"/>
        <end position="274"/>
    </location>
</feature>
<reference evidence="2 3" key="1">
    <citation type="submission" date="2024-04" db="EMBL/GenBank/DDBJ databases">
        <title>Phyllosticta paracitricarpa is synonymous to the EU quarantine fungus P. citricarpa based on phylogenomic analyses.</title>
        <authorList>
            <consortium name="Lawrence Berkeley National Laboratory"/>
            <person name="Van Ingen-Buijs V.A."/>
            <person name="Van Westerhoven A.C."/>
            <person name="Haridas S."/>
            <person name="Skiadas P."/>
            <person name="Martin F."/>
            <person name="Groenewald J.Z."/>
            <person name="Crous P.W."/>
            <person name="Seidl M.F."/>
        </authorList>
    </citation>
    <scope>NUCLEOTIDE SEQUENCE [LARGE SCALE GENOMIC DNA]</scope>
    <source>
        <strain evidence="2 3">CBS 122670</strain>
    </source>
</reference>
<sequence>MSLRPLAKARVLRPSIKALLTQLLFRWFLLFYDRGPKRATIQESIDQSTDARPTDAEQTQRHVAVLATADQQTDVPWTPQKHHATAACRPHVSTQHTGHVGMGASQPPLFHAFAPEPVLQTSRRRDSRTAARRQWNNVPACLPACTTGPRFAGRAGWAWLFPLFSSLTTSLRPSQRGSDASARRLLSSLLFSAYVSATRQAVQTARWQDSKTPTLTTTRHAMPYHPRSARHTLLYHLGLKVRERDEAQKPQPLSCSPLLSSHCSAANQPTNQPKHPSRKTGGR</sequence>
<dbReference type="EMBL" id="JBBPDW010000015">
    <property type="protein sequence ID" value="KAK7546235.1"/>
    <property type="molecule type" value="Genomic_DNA"/>
</dbReference>
<gene>
    <name evidence="2" type="ORF">IWX46DRAFT_657133</name>
</gene>
<name>A0ABR1MGR9_9PEZI</name>
<protein>
    <recommendedName>
        <fullName evidence="4">Secreted protein</fullName>
    </recommendedName>
</protein>